<dbReference type="PANTHER" id="PTHR46847">
    <property type="entry name" value="D-ALLOSE-BINDING PERIPLASMIC PROTEIN-RELATED"/>
    <property type="match status" value="1"/>
</dbReference>
<dbReference type="CDD" id="cd06324">
    <property type="entry name" value="PBP1_ABC_sugar_binding-like"/>
    <property type="match status" value="1"/>
</dbReference>
<keyword evidence="3" id="KW-0732">Signal</keyword>
<evidence type="ECO:0000256" key="1">
    <source>
        <dbReference type="ARBA" id="ARBA00004196"/>
    </source>
</evidence>
<proteinExistence type="inferred from homology"/>
<reference evidence="5 6" key="1">
    <citation type="journal article" date="2014" name="Genome Announc.">
        <title>Comparative Genome Analysis of Two Isolates of the Fish Pathogen Piscirickettsia salmonis from Different Hosts Reveals Major Differences in Virulence-Associated Secretion Systems.</title>
        <authorList>
            <person name="Bohle H."/>
            <person name="Henriquez P."/>
            <person name="Grothusen H."/>
            <person name="Navas E."/>
            <person name="Sandoval A."/>
            <person name="Bustamante F."/>
            <person name="Bustos P."/>
            <person name="Mancilla M."/>
        </authorList>
    </citation>
    <scope>NUCLEOTIDE SEQUENCE [LARGE SCALE GENOMIC DNA]</scope>
    <source>
        <strain evidence="6">B1-32597</strain>
    </source>
</reference>
<name>A0A1L6T9D1_PISSA</name>
<dbReference type="PANTHER" id="PTHR46847:SF2">
    <property type="entry name" value="ABC TRANSPORTER SUGAR-BINDING PROTEIN"/>
    <property type="match status" value="1"/>
</dbReference>
<comment type="similarity">
    <text evidence="2">Belongs to the bacterial solute-binding protein 2 family.</text>
</comment>
<sequence>MRNYFNFIFLVFSVFSQAALAGQSFNVTFINPSNDTDSFWNKVTEMMKYACEDLNCNLNVMYSSHRNHLLAVSRLDELATSTDYVVFQSTKGNGIEILKKAERKKIKSFMFNAVLSKQQQGQYGEPRSYFKYWLGQMFPNDKKAGFNTAMALADEGRKISAGNNLTIVAFNGIPSDGAAVERIKGLEDYIRKNSDSSIQQIISARWLKDIAEQKFNLLHKRYPDIQLFWAAGDAMAEGVIAGAEKMGLTPGKDILTTGVDWNNTAIKEIKQGKMVASAGGHFMEGAWVMVLLADYHNKIDFKKEALTFKSEMSLLTSKNIDLYIKKFQGKDLAKIDFKRFSKFYNKNLEKYDFNFDKVLEQLE</sequence>
<dbReference type="RefSeq" id="WP_017376574.1">
    <property type="nucleotide sequence ID" value="NZ_CP012508.1"/>
</dbReference>
<dbReference type="Gene3D" id="3.40.50.2300">
    <property type="match status" value="2"/>
</dbReference>
<dbReference type="InterPro" id="IPR028082">
    <property type="entry name" value="Peripla_BP_I"/>
</dbReference>
<accession>A0A1L6T9D1</accession>
<dbReference type="EMBL" id="CP012508">
    <property type="protein sequence ID" value="ALB21772.1"/>
    <property type="molecule type" value="Genomic_DNA"/>
</dbReference>
<evidence type="ECO:0000313" key="6">
    <source>
        <dbReference type="Proteomes" id="UP000029558"/>
    </source>
</evidence>
<dbReference type="GO" id="GO:0030246">
    <property type="term" value="F:carbohydrate binding"/>
    <property type="evidence" value="ECO:0007669"/>
    <property type="project" value="UniProtKB-ARBA"/>
</dbReference>
<dbReference type="AlphaFoldDB" id="A0A1L6T9D1"/>
<dbReference type="GO" id="GO:0030313">
    <property type="term" value="C:cell envelope"/>
    <property type="evidence" value="ECO:0007669"/>
    <property type="project" value="UniProtKB-SubCell"/>
</dbReference>
<dbReference type="OrthoDB" id="245475at2"/>
<feature type="domain" description="Periplasmic binding protein" evidence="4">
    <location>
        <begin position="28"/>
        <end position="292"/>
    </location>
</feature>
<comment type="subcellular location">
    <subcellularLocation>
        <location evidence="1">Cell envelope</location>
    </subcellularLocation>
</comment>
<protein>
    <submittedName>
        <fullName evidence="5">Sugar ABC transporter substrate-binding protein</fullName>
    </submittedName>
</protein>
<gene>
    <name evidence="5" type="ORF">KU39_588</name>
</gene>
<evidence type="ECO:0000256" key="3">
    <source>
        <dbReference type="ARBA" id="ARBA00022729"/>
    </source>
</evidence>
<evidence type="ECO:0000259" key="4">
    <source>
        <dbReference type="Pfam" id="PF13407"/>
    </source>
</evidence>
<dbReference type="GO" id="GO:0055085">
    <property type="term" value="P:transmembrane transport"/>
    <property type="evidence" value="ECO:0007669"/>
    <property type="project" value="UniProtKB-ARBA"/>
</dbReference>
<dbReference type="SUPFAM" id="SSF53822">
    <property type="entry name" value="Periplasmic binding protein-like I"/>
    <property type="match status" value="1"/>
</dbReference>
<organism evidence="5 6">
    <name type="scientific">Piscirickettsia salmonis</name>
    <dbReference type="NCBI Taxonomy" id="1238"/>
    <lineage>
        <taxon>Bacteria</taxon>
        <taxon>Pseudomonadati</taxon>
        <taxon>Pseudomonadota</taxon>
        <taxon>Gammaproteobacteria</taxon>
        <taxon>Thiotrichales</taxon>
        <taxon>Piscirickettsiaceae</taxon>
        <taxon>Piscirickettsia</taxon>
    </lineage>
</organism>
<evidence type="ECO:0000313" key="5">
    <source>
        <dbReference type="EMBL" id="ALB21772.1"/>
    </source>
</evidence>
<dbReference type="InterPro" id="IPR025997">
    <property type="entry name" value="SBP_2_dom"/>
</dbReference>
<dbReference type="Pfam" id="PF13407">
    <property type="entry name" value="Peripla_BP_4"/>
    <property type="match status" value="1"/>
</dbReference>
<dbReference type="Proteomes" id="UP000029558">
    <property type="component" value="Chromosome"/>
</dbReference>
<evidence type="ECO:0000256" key="2">
    <source>
        <dbReference type="ARBA" id="ARBA00007639"/>
    </source>
</evidence>